<organism evidence="1 2">
    <name type="scientific">Coemansia linderi</name>
    <dbReference type="NCBI Taxonomy" id="2663919"/>
    <lineage>
        <taxon>Eukaryota</taxon>
        <taxon>Fungi</taxon>
        <taxon>Fungi incertae sedis</taxon>
        <taxon>Zoopagomycota</taxon>
        <taxon>Kickxellomycotina</taxon>
        <taxon>Kickxellomycetes</taxon>
        <taxon>Kickxellales</taxon>
        <taxon>Kickxellaceae</taxon>
        <taxon>Coemansia</taxon>
    </lineage>
</organism>
<gene>
    <name evidence="1" type="primary">CDC73</name>
    <name evidence="1" type="ORF">GGI18_005101</name>
</gene>
<proteinExistence type="predicted"/>
<comment type="caution">
    <text evidence="1">The sequence shown here is derived from an EMBL/GenBank/DDBJ whole genome shotgun (WGS) entry which is preliminary data.</text>
</comment>
<dbReference type="EMBL" id="JANBUK010002682">
    <property type="protein sequence ID" value="KAJ2771079.1"/>
    <property type="molecule type" value="Genomic_DNA"/>
</dbReference>
<accession>A0ACC1K0X9</accession>
<keyword evidence="2" id="KW-1185">Reference proteome</keyword>
<evidence type="ECO:0000313" key="1">
    <source>
        <dbReference type="EMBL" id="KAJ2771079.1"/>
    </source>
</evidence>
<sequence>MSSPSLDPLHLLRQYTVESKKVELLDKNDNPTTDLQSATTIRFGDEASFPRDTATSLLRSNSDSDPYTLSALLHFLDHRDQSFYEYMKMTNTLGLQTISFGDRAQVLGYLTGKTPEAAASGPVAEKQPTGGDAKRAKTRSSGDGVASASTANDIARDIIRRERALVTPSTVLSSNKSFARVPDLAKALLPAKPGAAAKGAVPGKPATADTTSGQASAARRSAHHRKRRNPIIVVPAATTSMLTMYNIKSLLQDHQFVDGRAEMEKAGPKPHEVFVEHTMSYSGQAVKFRIVDSVQDFTEADWEALVCVFTQGAAWQFRNWMWKTPEEVFHNCLGFYPKYQDERPKDTVNSWAVSLLNIERSKRHMDRATVVGLWNSLEQYMARNKPDLLS</sequence>
<name>A0ACC1K0X9_9FUNG</name>
<evidence type="ECO:0000313" key="2">
    <source>
        <dbReference type="Proteomes" id="UP001140066"/>
    </source>
</evidence>
<reference evidence="1" key="1">
    <citation type="submission" date="2022-07" db="EMBL/GenBank/DDBJ databases">
        <title>Phylogenomic reconstructions and comparative analyses of Kickxellomycotina fungi.</title>
        <authorList>
            <person name="Reynolds N.K."/>
            <person name="Stajich J.E."/>
            <person name="Barry K."/>
            <person name="Grigoriev I.V."/>
            <person name="Crous P."/>
            <person name="Smith M.E."/>
        </authorList>
    </citation>
    <scope>NUCLEOTIDE SEQUENCE</scope>
    <source>
        <strain evidence="1">BCRC 34191</strain>
    </source>
</reference>
<protein>
    <submittedName>
        <fullName evidence="1">Accessory factor associated with RNA polymerase II</fullName>
    </submittedName>
</protein>
<dbReference type="Proteomes" id="UP001140066">
    <property type="component" value="Unassembled WGS sequence"/>
</dbReference>